<sequence>MAARIPQIQMRRVAPEVVAAPRVAQASVDASGLARGLSSLAGDLADVHQREMREANQTAVLNADNQLGTWQNEAIFNPETGAFTKKGQAALNVTNDTLTQFDQQREAIASSLANEQQRQMFTQASLQRRAQLQGKLGSYEFGEQQEYKNQVDKAAIATALNTAALNYNDPEAIASSHTRIDGILQLQAQRNGWAPEVLEANRTKATSSMYSDILKRQAAQDPYKAQSALKQYQQYLTADDLTQVGSSIDGKVERLQQKAEMAQLRAEARADRALGKISAQIASGIPATDDMWDNWGKQVQGTAASAEFNELRKQEVATQQVLRQPIDQQAAYYGKLQAELQNSGGTVAQANNLARLGRAIETNAKMMAEAPLDYFQQRLGGGVEPLDLNSDNLPALLADRVSALQGMRQKFGPTVALKPLLPQEAKALSAQIDQMSPDQQSQLFGKLHAAMGDDRAYAGAMQQIAPDSPVRALAGMLAGKQRSLTTGTHWFRPDDVIQSGDVAKTMALGESILNKSKAQKGQDGGGRFPIPKQTDFDLALGKQLGTVFAGQPQSYSLAAQAVKSYYTGAAAEAGDVSGEVNNALMKKAIKATVGDVVDFNGSATLAPWGMPGDTFEQVAQQRLVETMKAQGMSEQDLATASALTLRQARDGVYYVMQGNQYKYGADGKPLMINVNGGDQ</sequence>
<organism evidence="1 2">
    <name type="scientific">Pseudomonas putida</name>
    <name type="common">Arthrobacter siderocapsulatus</name>
    <dbReference type="NCBI Taxonomy" id="303"/>
    <lineage>
        <taxon>Bacteria</taxon>
        <taxon>Pseudomonadati</taxon>
        <taxon>Pseudomonadota</taxon>
        <taxon>Gammaproteobacteria</taxon>
        <taxon>Pseudomonadales</taxon>
        <taxon>Pseudomonadaceae</taxon>
        <taxon>Pseudomonas</taxon>
    </lineage>
</organism>
<evidence type="ECO:0000313" key="1">
    <source>
        <dbReference type="EMBL" id="KPM67610.1"/>
    </source>
</evidence>
<dbReference type="Proteomes" id="UP000050437">
    <property type="component" value="Unassembled WGS sequence"/>
</dbReference>
<dbReference type="EMBL" id="LKKS01000033">
    <property type="protein sequence ID" value="KPM67610.1"/>
    <property type="molecule type" value="Genomic_DNA"/>
</dbReference>
<name>A0A0P7DB48_PSEPU</name>
<protein>
    <submittedName>
        <fullName evidence="1">Uncharacterized protein</fullName>
    </submittedName>
</protein>
<comment type="caution">
    <text evidence="1">The sequence shown here is derived from an EMBL/GenBank/DDBJ whole genome shotgun (WGS) entry which is preliminary data.</text>
</comment>
<dbReference type="AlphaFoldDB" id="A0A0P7DB48"/>
<proteinExistence type="predicted"/>
<gene>
    <name evidence="1" type="ORF">HB13667_06080</name>
</gene>
<evidence type="ECO:0000313" key="2">
    <source>
        <dbReference type="Proteomes" id="UP000050437"/>
    </source>
</evidence>
<dbReference type="RefSeq" id="WP_054572284.1">
    <property type="nucleotide sequence ID" value="NZ_LKKS01000033.1"/>
</dbReference>
<reference evidence="1 2" key="1">
    <citation type="submission" date="2015-10" db="EMBL/GenBank/DDBJ databases">
        <title>Pseudomonas putida clinical strains.</title>
        <authorList>
            <person name="Molina L."/>
            <person name="Udaondo Z."/>
        </authorList>
    </citation>
    <scope>NUCLEOTIDE SEQUENCE [LARGE SCALE GENOMIC DNA]</scope>
    <source>
        <strain evidence="1 2">HB13667</strain>
    </source>
</reference>
<accession>A0A0P7DB48</accession>